<evidence type="ECO:0000313" key="2">
    <source>
        <dbReference type="EMBL" id="CAE0608345.1"/>
    </source>
</evidence>
<dbReference type="EMBL" id="HBIS01002426">
    <property type="protein sequence ID" value="CAE0608345.1"/>
    <property type="molecule type" value="Transcribed_RNA"/>
</dbReference>
<gene>
    <name evidence="2" type="ORF">PSAL00342_LOCUS2162</name>
</gene>
<protein>
    <submittedName>
        <fullName evidence="2">Uncharacterized protein</fullName>
    </submittedName>
</protein>
<proteinExistence type="predicted"/>
<sequence length="125" mass="14157">MDDATRAGPAQAQEIAPEPATGARGEIETGTSTKNDGKAEEDARTQVVAEVSATAVERWKDWFMSWMVYLDEQLAEIFGLNRSRYQWEIEEKKYRDWLAEQRLEIPTTNPVAGETGHTELPSREL</sequence>
<feature type="compositionally biased region" description="Low complexity" evidence="1">
    <location>
        <begin position="7"/>
        <end position="20"/>
    </location>
</feature>
<name>A0A7S3XBM3_9CHLO</name>
<accession>A0A7S3XBM3</accession>
<feature type="region of interest" description="Disordered" evidence="1">
    <location>
        <begin position="1"/>
        <end position="43"/>
    </location>
</feature>
<evidence type="ECO:0000256" key="1">
    <source>
        <dbReference type="SAM" id="MobiDB-lite"/>
    </source>
</evidence>
<reference evidence="2" key="1">
    <citation type="submission" date="2021-01" db="EMBL/GenBank/DDBJ databases">
        <authorList>
            <person name="Corre E."/>
            <person name="Pelletier E."/>
            <person name="Niang G."/>
            <person name="Scheremetjew M."/>
            <person name="Finn R."/>
            <person name="Kale V."/>
            <person name="Holt S."/>
            <person name="Cochrane G."/>
            <person name="Meng A."/>
            <person name="Brown T."/>
            <person name="Cohen L."/>
        </authorList>
    </citation>
    <scope>NUCLEOTIDE SEQUENCE</scope>
    <source>
        <strain evidence="2">CCMP1897</strain>
    </source>
</reference>
<dbReference type="AlphaFoldDB" id="A0A7S3XBM3"/>
<organism evidence="2">
    <name type="scientific">Picocystis salinarum</name>
    <dbReference type="NCBI Taxonomy" id="88271"/>
    <lineage>
        <taxon>Eukaryota</taxon>
        <taxon>Viridiplantae</taxon>
        <taxon>Chlorophyta</taxon>
        <taxon>Picocystophyceae</taxon>
        <taxon>Picocystales</taxon>
        <taxon>Picocystaceae</taxon>
        <taxon>Picocystis</taxon>
    </lineage>
</organism>